<evidence type="ECO:0000256" key="6">
    <source>
        <dbReference type="ARBA" id="ARBA00022692"/>
    </source>
</evidence>
<dbReference type="OrthoDB" id="9814002at2"/>
<dbReference type="Gene3D" id="3.30.1150.10">
    <property type="match status" value="1"/>
</dbReference>
<dbReference type="EMBL" id="PYGD01000001">
    <property type="protein sequence ID" value="PSK94152.1"/>
    <property type="molecule type" value="Genomic_DNA"/>
</dbReference>
<dbReference type="PROSITE" id="PS52015">
    <property type="entry name" value="TONB_CTD"/>
    <property type="match status" value="1"/>
</dbReference>
<evidence type="ECO:0000256" key="9">
    <source>
        <dbReference type="ARBA" id="ARBA00023136"/>
    </source>
</evidence>
<organism evidence="12 13">
    <name type="scientific">Taibaiella chishuiensis</name>
    <dbReference type="NCBI Taxonomy" id="1434707"/>
    <lineage>
        <taxon>Bacteria</taxon>
        <taxon>Pseudomonadati</taxon>
        <taxon>Bacteroidota</taxon>
        <taxon>Chitinophagia</taxon>
        <taxon>Chitinophagales</taxon>
        <taxon>Chitinophagaceae</taxon>
        <taxon>Taibaiella</taxon>
    </lineage>
</organism>
<feature type="transmembrane region" description="Helical" evidence="10">
    <location>
        <begin position="171"/>
        <end position="190"/>
    </location>
</feature>
<evidence type="ECO:0000313" key="13">
    <source>
        <dbReference type="Proteomes" id="UP000240572"/>
    </source>
</evidence>
<gene>
    <name evidence="12" type="ORF">B0I18_101303</name>
</gene>
<accession>A0A2P8DAB2</accession>
<keyword evidence="4" id="KW-1003">Cell membrane</keyword>
<keyword evidence="3" id="KW-0813">Transport</keyword>
<dbReference type="RefSeq" id="WP_106520878.1">
    <property type="nucleotide sequence ID" value="NZ_PYGD01000001.1"/>
</dbReference>
<keyword evidence="13" id="KW-1185">Reference proteome</keyword>
<dbReference type="GO" id="GO:0015031">
    <property type="term" value="P:protein transport"/>
    <property type="evidence" value="ECO:0007669"/>
    <property type="project" value="UniProtKB-KW"/>
</dbReference>
<evidence type="ECO:0000256" key="7">
    <source>
        <dbReference type="ARBA" id="ARBA00022927"/>
    </source>
</evidence>
<dbReference type="AlphaFoldDB" id="A0A2P8DAB2"/>
<evidence type="ECO:0000259" key="11">
    <source>
        <dbReference type="PROSITE" id="PS52015"/>
    </source>
</evidence>
<dbReference type="GO" id="GO:0055085">
    <property type="term" value="P:transmembrane transport"/>
    <property type="evidence" value="ECO:0007669"/>
    <property type="project" value="InterPro"/>
</dbReference>
<keyword evidence="9 10" id="KW-0472">Membrane</keyword>
<comment type="similarity">
    <text evidence="2">Belongs to the TonB family.</text>
</comment>
<dbReference type="InterPro" id="IPR037682">
    <property type="entry name" value="TonB_C"/>
</dbReference>
<dbReference type="Proteomes" id="UP000240572">
    <property type="component" value="Unassembled WGS sequence"/>
</dbReference>
<feature type="transmembrane region" description="Helical" evidence="10">
    <location>
        <begin position="34"/>
        <end position="53"/>
    </location>
</feature>
<dbReference type="GO" id="GO:0031992">
    <property type="term" value="F:energy transducer activity"/>
    <property type="evidence" value="ECO:0007669"/>
    <property type="project" value="TreeGrafter"/>
</dbReference>
<evidence type="ECO:0000256" key="8">
    <source>
        <dbReference type="ARBA" id="ARBA00022989"/>
    </source>
</evidence>
<evidence type="ECO:0000313" key="12">
    <source>
        <dbReference type="EMBL" id="PSK94152.1"/>
    </source>
</evidence>
<dbReference type="InterPro" id="IPR006260">
    <property type="entry name" value="TonB/TolA_C"/>
</dbReference>
<reference evidence="12 13" key="1">
    <citation type="submission" date="2018-03" db="EMBL/GenBank/DDBJ databases">
        <title>Genomic Encyclopedia of Type Strains, Phase III (KMG-III): the genomes of soil and plant-associated and newly described type strains.</title>
        <authorList>
            <person name="Whitman W."/>
        </authorList>
    </citation>
    <scope>NUCLEOTIDE SEQUENCE [LARGE SCALE GENOMIC DNA]</scope>
    <source>
        <strain evidence="12 13">CGMCC 1.12700</strain>
    </source>
</reference>
<dbReference type="SUPFAM" id="SSF74653">
    <property type="entry name" value="TolA/TonB C-terminal domain"/>
    <property type="match status" value="1"/>
</dbReference>
<feature type="transmembrane region" description="Helical" evidence="10">
    <location>
        <begin position="6"/>
        <end position="22"/>
    </location>
</feature>
<dbReference type="PANTHER" id="PTHR33446:SF2">
    <property type="entry name" value="PROTEIN TONB"/>
    <property type="match status" value="1"/>
</dbReference>
<evidence type="ECO:0000256" key="5">
    <source>
        <dbReference type="ARBA" id="ARBA00022519"/>
    </source>
</evidence>
<proteinExistence type="inferred from homology"/>
<dbReference type="GO" id="GO:0098797">
    <property type="term" value="C:plasma membrane protein complex"/>
    <property type="evidence" value="ECO:0007669"/>
    <property type="project" value="TreeGrafter"/>
</dbReference>
<feature type="transmembrane region" description="Helical" evidence="10">
    <location>
        <begin position="87"/>
        <end position="106"/>
    </location>
</feature>
<keyword evidence="8 10" id="KW-1133">Transmembrane helix</keyword>
<name>A0A2P8DAB2_9BACT</name>
<evidence type="ECO:0000256" key="2">
    <source>
        <dbReference type="ARBA" id="ARBA00006555"/>
    </source>
</evidence>
<feature type="transmembrane region" description="Helical" evidence="10">
    <location>
        <begin position="254"/>
        <end position="277"/>
    </location>
</feature>
<comment type="subcellular location">
    <subcellularLocation>
        <location evidence="1">Cell inner membrane</location>
        <topology evidence="1">Single-pass membrane protein</topology>
        <orientation evidence="1">Periplasmic side</orientation>
    </subcellularLocation>
</comment>
<evidence type="ECO:0000256" key="4">
    <source>
        <dbReference type="ARBA" id="ARBA00022475"/>
    </source>
</evidence>
<comment type="caution">
    <text evidence="12">The sequence shown here is derived from an EMBL/GenBank/DDBJ whole genome shotgun (WGS) entry which is preliminary data.</text>
</comment>
<evidence type="ECO:0000256" key="3">
    <source>
        <dbReference type="ARBA" id="ARBA00022448"/>
    </source>
</evidence>
<evidence type="ECO:0000256" key="1">
    <source>
        <dbReference type="ARBA" id="ARBA00004383"/>
    </source>
</evidence>
<sequence>MVTYFLLANIYGFLLYALYHWTLKGSGRHNWSRYYLLLAALLSLTFPLLRVNVARHMPAARGVQQVFELPEVVLDAARQTATATNTAWLFFLYAGITLLLLGRFIYRLLRLYSFLQQQEFKPLGAYRIALNTGYGPASFGSRLLFPGAEVQDMMLQHEMAHSDHKHYYDRILLQLLQCLFFPVLALYRISRELEIVQEFQADAVAGADKEAYALLLVSQHLGHPDIPLLQSFFHHPLKRRIMMLHQSKKGKRGLFLAALSGLITCIILLQITGTVMAQKKTATPIQTGVSDNHIYNSVAHMPDPGFDLMQYLGENIKYPEQAVKNKVNGRVVSQFVVKPDGTLTDIKIVKGIDPDCDKEVLRVLHNMPAWKPGKKEDGTPVLVYYTLPVSFQMK</sequence>
<keyword evidence="6 10" id="KW-0812">Transmembrane</keyword>
<evidence type="ECO:0000256" key="10">
    <source>
        <dbReference type="SAM" id="Phobius"/>
    </source>
</evidence>
<protein>
    <submittedName>
        <fullName evidence="12">Outer membrane transport energization protein TonB</fullName>
    </submittedName>
</protein>
<keyword evidence="5" id="KW-0997">Cell inner membrane</keyword>
<dbReference type="PANTHER" id="PTHR33446">
    <property type="entry name" value="PROTEIN TONB-RELATED"/>
    <property type="match status" value="1"/>
</dbReference>
<feature type="domain" description="TonB C-terminal" evidence="11">
    <location>
        <begin position="303"/>
        <end position="394"/>
    </location>
</feature>
<dbReference type="InterPro" id="IPR051045">
    <property type="entry name" value="TonB-dependent_transducer"/>
</dbReference>
<keyword evidence="7" id="KW-0653">Protein transport</keyword>
<dbReference type="NCBIfam" id="TIGR01352">
    <property type="entry name" value="tonB_Cterm"/>
    <property type="match status" value="1"/>
</dbReference>
<dbReference type="Pfam" id="PF03544">
    <property type="entry name" value="TonB_C"/>
    <property type="match status" value="1"/>
</dbReference>